<dbReference type="Proteomes" id="UP000319374">
    <property type="component" value="Chromosome"/>
</dbReference>
<keyword evidence="3" id="KW-1185">Reference proteome</keyword>
<organism evidence="2 3">
    <name type="scientific">Alistipes dispar</name>
    <dbReference type="NCBI Taxonomy" id="2585119"/>
    <lineage>
        <taxon>Bacteria</taxon>
        <taxon>Pseudomonadati</taxon>
        <taxon>Bacteroidota</taxon>
        <taxon>Bacteroidia</taxon>
        <taxon>Bacteroidales</taxon>
        <taxon>Rikenellaceae</taxon>
        <taxon>Alistipes</taxon>
    </lineage>
</organism>
<dbReference type="KEGG" id="ada:A5CPEGH6_03070"/>
<proteinExistence type="predicted"/>
<dbReference type="AlphaFoldDB" id="A0A4Y1WZF6"/>
<gene>
    <name evidence="2" type="ORF">A5CPEGH6_03070</name>
</gene>
<accession>A0A4Y1WZF6</accession>
<feature type="region of interest" description="Disordered" evidence="1">
    <location>
        <begin position="1"/>
        <end position="50"/>
    </location>
</feature>
<evidence type="ECO:0000313" key="3">
    <source>
        <dbReference type="Proteomes" id="UP000319374"/>
    </source>
</evidence>
<sequence length="50" mass="5271">MQLPEAVRIAGESGRHVRDAEAEGVSGSDTRMAARRKKTGADASLFGKKA</sequence>
<reference evidence="3" key="1">
    <citation type="submission" date="2019-06" db="EMBL/GenBank/DDBJ databases">
        <title>Alistipes onderdonkii subsp. vulgaris subsp. nov., Alistipes dispar sp. nov. and Alistipes communis sp. nov., isolated from human faeces, and creation of Alistipes onderdonkii subsp. onderdonkii subsp. nov.</title>
        <authorList>
            <person name="Sakamoto M."/>
            <person name="Ikeyama N."/>
            <person name="Ogata Y."/>
            <person name="Suda W."/>
            <person name="Iino T."/>
            <person name="Hattori M."/>
            <person name="Ohkuma M."/>
        </authorList>
    </citation>
    <scope>NUCLEOTIDE SEQUENCE [LARGE SCALE GENOMIC DNA]</scope>
    <source>
        <strain evidence="3">5CPEGH6</strain>
    </source>
</reference>
<evidence type="ECO:0000256" key="1">
    <source>
        <dbReference type="SAM" id="MobiDB-lite"/>
    </source>
</evidence>
<dbReference type="EMBL" id="AP019736">
    <property type="protein sequence ID" value="BBL05669.1"/>
    <property type="molecule type" value="Genomic_DNA"/>
</dbReference>
<evidence type="ECO:0000313" key="2">
    <source>
        <dbReference type="EMBL" id="BBL05669.1"/>
    </source>
</evidence>
<name>A0A4Y1WZF6_9BACT</name>
<protein>
    <submittedName>
        <fullName evidence="2">Uncharacterized protein</fullName>
    </submittedName>
</protein>